<dbReference type="InterPro" id="IPR036188">
    <property type="entry name" value="FAD/NAD-bd_sf"/>
</dbReference>
<evidence type="ECO:0000313" key="3">
    <source>
        <dbReference type="Proteomes" id="UP000799538"/>
    </source>
</evidence>
<dbReference type="AlphaFoldDB" id="A0A6A6GHX4"/>
<dbReference type="PANTHER" id="PTHR42877">
    <property type="entry name" value="L-ORNITHINE N(5)-MONOOXYGENASE-RELATED"/>
    <property type="match status" value="1"/>
</dbReference>
<dbReference type="InterPro" id="IPR051209">
    <property type="entry name" value="FAD-bind_Monooxygenase_sf"/>
</dbReference>
<organism evidence="2 3">
    <name type="scientific">Elsinoe ampelina</name>
    <dbReference type="NCBI Taxonomy" id="302913"/>
    <lineage>
        <taxon>Eukaryota</taxon>
        <taxon>Fungi</taxon>
        <taxon>Dikarya</taxon>
        <taxon>Ascomycota</taxon>
        <taxon>Pezizomycotina</taxon>
        <taxon>Dothideomycetes</taxon>
        <taxon>Dothideomycetidae</taxon>
        <taxon>Myriangiales</taxon>
        <taxon>Elsinoaceae</taxon>
        <taxon>Elsinoe</taxon>
    </lineage>
</organism>
<dbReference type="EMBL" id="ML992504">
    <property type="protein sequence ID" value="KAF2225080.1"/>
    <property type="molecule type" value="Genomic_DNA"/>
</dbReference>
<name>A0A6A6GHX4_9PEZI</name>
<protein>
    <recommendedName>
        <fullName evidence="4">FAD/NAD(P)-binding domain-containing protein</fullName>
    </recommendedName>
</protein>
<accession>A0A6A6GHX4</accession>
<sequence length="618" mass="69817">MSAVPNVPVAVHDVQDSASNAIKQEMQNGAGTTNGNLTNGHTSQTIGLDSQFELLDTVVENFRPIKVIVIGAGYSGIYCGIRIPERLKNCELVIYDKNAGIGGTWYENRYPGCACDIPSHSYQYSFNPNPNWSALYAPAREIQQYLESTAKKFSVDRFVKLQHEILACHFNQDEGKWHVRIRKPDGDEFEDTSDVLISARGGLNHIAWPQIDGLRSFRGEIMHSAAWNESYDFVNKRVGVIGAGSSAIQIIPNVRKIEGTQLSCFIRGRTWISPPFGQGIQDALGMTSFTFTEEQKRKFRDDPEHFFKFRHMIENDTNAIHAVTILGTEMQKGARETFEQSMKDRLSKRPDILDKIKPSFAPGCRRLTPGPGFLEALQEDNVNFINDEISHIEERGIVTKDGKLHEIDALVCATGFHTSTAPPFPVTGLSSLPLSSHWSRRAENYLSLATDSFPNFFMMLGPNAAIGSGSLTMMIECVGDYIFKCIRKLQKENVKSMTVKPQRVKDFIAYADAYFAKTVFADECRSWYKTGDKVTGLWPGSTLHCIEALRSPRWEDWEYEYRDEAQGNGMAWLGNGWSWCQREEGADMAYYLLDEFMDVPKSPLPEKKEIYRLRPFSH</sequence>
<keyword evidence="3" id="KW-1185">Reference proteome</keyword>
<proteinExistence type="inferred from homology"/>
<dbReference type="SUPFAM" id="SSF51905">
    <property type="entry name" value="FAD/NAD(P)-binding domain"/>
    <property type="match status" value="3"/>
</dbReference>
<dbReference type="OrthoDB" id="74360at2759"/>
<gene>
    <name evidence="2" type="ORF">BDZ85DRAFT_88259</name>
</gene>
<dbReference type="PANTHER" id="PTHR42877:SF7">
    <property type="entry name" value="FLAVIN-BINDING MONOOXYGENASE-RELATED"/>
    <property type="match status" value="1"/>
</dbReference>
<evidence type="ECO:0000256" key="1">
    <source>
        <dbReference type="ARBA" id="ARBA00010139"/>
    </source>
</evidence>
<comment type="similarity">
    <text evidence="1">Belongs to the FAD-binding monooxygenase family.</text>
</comment>
<reference evidence="3" key="1">
    <citation type="journal article" date="2020" name="Stud. Mycol.">
        <title>101 Dothideomycetes genomes: A test case for predicting lifestyles and emergence of pathogens.</title>
        <authorList>
            <person name="Haridas S."/>
            <person name="Albert R."/>
            <person name="Binder M."/>
            <person name="Bloem J."/>
            <person name="LaButti K."/>
            <person name="Salamov A."/>
            <person name="Andreopoulos B."/>
            <person name="Baker S."/>
            <person name="Barry K."/>
            <person name="Bills G."/>
            <person name="Bluhm B."/>
            <person name="Cannon C."/>
            <person name="Castanera R."/>
            <person name="Culley D."/>
            <person name="Daum C."/>
            <person name="Ezra D."/>
            <person name="Gonzalez J."/>
            <person name="Henrissat B."/>
            <person name="Kuo A."/>
            <person name="Liang C."/>
            <person name="Lipzen A."/>
            <person name="Lutzoni F."/>
            <person name="Magnuson J."/>
            <person name="Mondo S."/>
            <person name="Nolan M."/>
            <person name="Ohm R."/>
            <person name="Pangilinan J."/>
            <person name="Park H.-J."/>
            <person name="Ramirez L."/>
            <person name="Alfaro M."/>
            <person name="Sun H."/>
            <person name="Tritt A."/>
            <person name="Yoshinaga Y."/>
            <person name="Zwiers L.-H."/>
            <person name="Turgeon B."/>
            <person name="Goodwin S."/>
            <person name="Spatafora J."/>
            <person name="Crous P."/>
            <person name="Grigoriev I."/>
        </authorList>
    </citation>
    <scope>NUCLEOTIDE SEQUENCE [LARGE SCALE GENOMIC DNA]</scope>
    <source>
        <strain evidence="3">CECT 20119</strain>
    </source>
</reference>
<dbReference type="Pfam" id="PF13450">
    <property type="entry name" value="NAD_binding_8"/>
    <property type="match status" value="1"/>
</dbReference>
<evidence type="ECO:0008006" key="4">
    <source>
        <dbReference type="Google" id="ProtNLM"/>
    </source>
</evidence>
<evidence type="ECO:0000313" key="2">
    <source>
        <dbReference type="EMBL" id="KAF2225080.1"/>
    </source>
</evidence>
<dbReference type="Proteomes" id="UP000799538">
    <property type="component" value="Unassembled WGS sequence"/>
</dbReference>
<dbReference type="Gene3D" id="3.50.50.60">
    <property type="entry name" value="FAD/NAD(P)-binding domain"/>
    <property type="match status" value="2"/>
</dbReference>